<evidence type="ECO:0000313" key="14">
    <source>
        <dbReference type="Proteomes" id="UP000250744"/>
    </source>
</evidence>
<dbReference type="InterPro" id="IPR033479">
    <property type="entry name" value="dCache_1"/>
</dbReference>
<dbReference type="GO" id="GO:0006935">
    <property type="term" value="P:chemotaxis"/>
    <property type="evidence" value="ECO:0007669"/>
    <property type="project" value="UniProtKB-KW"/>
</dbReference>
<evidence type="ECO:0000313" key="13">
    <source>
        <dbReference type="EMBL" id="RAU19396.1"/>
    </source>
</evidence>
<evidence type="ECO:0000259" key="11">
    <source>
        <dbReference type="PROSITE" id="PS50111"/>
    </source>
</evidence>
<keyword evidence="6 10" id="KW-0472">Membrane</keyword>
<dbReference type="InterPro" id="IPR004090">
    <property type="entry name" value="Chemotax_Me-accpt_rcpt"/>
</dbReference>
<evidence type="ECO:0000256" key="5">
    <source>
        <dbReference type="ARBA" id="ARBA00022989"/>
    </source>
</evidence>
<dbReference type="Pfam" id="PF02743">
    <property type="entry name" value="dCache_1"/>
    <property type="match status" value="1"/>
</dbReference>
<dbReference type="GO" id="GO:0005886">
    <property type="term" value="C:plasma membrane"/>
    <property type="evidence" value="ECO:0007669"/>
    <property type="project" value="UniProtKB-SubCell"/>
</dbReference>
<feature type="transmembrane region" description="Helical" evidence="10">
    <location>
        <begin position="286"/>
        <end position="309"/>
    </location>
</feature>
<evidence type="ECO:0000256" key="9">
    <source>
        <dbReference type="PROSITE-ProRule" id="PRU00284"/>
    </source>
</evidence>
<dbReference type="FunFam" id="1.10.287.950:FF:000001">
    <property type="entry name" value="Methyl-accepting chemotaxis sensory transducer"/>
    <property type="match status" value="1"/>
</dbReference>
<sequence length="637" mass="68727">MLSRLKMTPRLILIISLPLAFCLSLAAYVVIQHTSRTVAGQGENAVSMVALASADNVSAWVNARLTVIQTLARTSAFTEGNIDEIFEFVQNYGQRMGDDFEVMFFVDLEGNAYHHNGNIASRSDRNYFQQLIVQKSRTTVVSDPLYSGTTGNAIVVLAQSVFDASGRLIGLLAATVTLDTLTALIDEVSDDNASAWLIDSRGVYVVHPDASRRMKENALESPLPEYASFSRKMVDGQTGISDLVLDNQQRVIAAYYPIAGNQNWSLAVALPYEQVMAAALNLRVSLITAFSITLLVLIVIIVFVSRMIVKPVNATRYALDQIAAGDGDLTQRLNEDRQDELGDLARSFNRFVSGVQLIIKQVSDAAIQLGAAAEELAASSQVTNQQVQQQSHEVTLAATSMTQMAATVTEVAGNAAQAAHAAETCNQSVKDGEVVVKKNASEVGLLAQEVQKAVDVIMRLQDDTESIGKVLEVIRGIAEQTNLLALNAAIEAARAGEYGRGFAVVADEVRTLATRTQTSTEEIREIIEQLQNASRRAVDVMHNSYSKANVAVECAEHASHKLQDITGVILTINDMNTQIATATEEQSAVADDVSRTLVRISNSVEQLSNGSSHIASASDGLALLANDLQARVGRFKV</sequence>
<protein>
    <submittedName>
        <fullName evidence="13">Methyl-accepting chemotaxis protein</fullName>
    </submittedName>
</protein>
<evidence type="ECO:0000256" key="6">
    <source>
        <dbReference type="ARBA" id="ARBA00023136"/>
    </source>
</evidence>
<keyword evidence="14" id="KW-1185">Reference proteome</keyword>
<keyword evidence="7 9" id="KW-0807">Transducer</keyword>
<evidence type="ECO:0000256" key="4">
    <source>
        <dbReference type="ARBA" id="ARBA00022692"/>
    </source>
</evidence>
<dbReference type="SMART" id="SM00283">
    <property type="entry name" value="MA"/>
    <property type="match status" value="1"/>
</dbReference>
<keyword evidence="4 10" id="KW-0812">Transmembrane</keyword>
<dbReference type="PRINTS" id="PR00260">
    <property type="entry name" value="CHEMTRNSDUCR"/>
</dbReference>
<dbReference type="CDD" id="cd12912">
    <property type="entry name" value="PDC2_MCP_like"/>
    <property type="match status" value="1"/>
</dbReference>
<comment type="subcellular location">
    <subcellularLocation>
        <location evidence="1">Cell membrane</location>
        <topology evidence="1">Multi-pass membrane protein</topology>
    </subcellularLocation>
</comment>
<keyword evidence="2" id="KW-1003">Cell membrane</keyword>
<reference evidence="13 14" key="1">
    <citation type="submission" date="2018-06" db="EMBL/GenBank/DDBJ databases">
        <title>Nitrincola tibetense sp. nov., isolated from Lake XuguoCo on Tibetan Plateau.</title>
        <authorList>
            <person name="Xing P."/>
        </authorList>
    </citation>
    <scope>NUCLEOTIDE SEQUENCE [LARGE SCALE GENOMIC DNA]</scope>
    <source>
        <strain evidence="14">xg18</strain>
    </source>
</reference>
<dbReference type="Proteomes" id="UP000250744">
    <property type="component" value="Unassembled WGS sequence"/>
</dbReference>
<dbReference type="PROSITE" id="PS50111">
    <property type="entry name" value="CHEMOTAXIS_TRANSDUC_2"/>
    <property type="match status" value="1"/>
</dbReference>
<name>A0A364NQQ0_9GAMM</name>
<dbReference type="InterPro" id="IPR029151">
    <property type="entry name" value="Sensor-like_sf"/>
</dbReference>
<dbReference type="PANTHER" id="PTHR32089">
    <property type="entry name" value="METHYL-ACCEPTING CHEMOTAXIS PROTEIN MCPB"/>
    <property type="match status" value="1"/>
</dbReference>
<evidence type="ECO:0000256" key="3">
    <source>
        <dbReference type="ARBA" id="ARBA00022500"/>
    </source>
</evidence>
<dbReference type="RefSeq" id="WP_112157672.1">
    <property type="nucleotide sequence ID" value="NZ_QKRX01000002.1"/>
</dbReference>
<dbReference type="Gene3D" id="3.30.450.20">
    <property type="entry name" value="PAS domain"/>
    <property type="match status" value="1"/>
</dbReference>
<feature type="domain" description="Methyl-accepting transducer" evidence="11">
    <location>
        <begin position="365"/>
        <end position="601"/>
    </location>
</feature>
<dbReference type="CDD" id="cd11386">
    <property type="entry name" value="MCP_signal"/>
    <property type="match status" value="1"/>
</dbReference>
<dbReference type="Pfam" id="PF00015">
    <property type="entry name" value="MCPsignal"/>
    <property type="match status" value="1"/>
</dbReference>
<dbReference type="InterPro" id="IPR003660">
    <property type="entry name" value="HAMP_dom"/>
</dbReference>
<dbReference type="SMART" id="SM00304">
    <property type="entry name" value="HAMP"/>
    <property type="match status" value="1"/>
</dbReference>
<comment type="similarity">
    <text evidence="8">Belongs to the methyl-accepting chemotaxis (MCP) protein family.</text>
</comment>
<dbReference type="GO" id="GO:0007165">
    <property type="term" value="P:signal transduction"/>
    <property type="evidence" value="ECO:0007669"/>
    <property type="project" value="UniProtKB-KW"/>
</dbReference>
<dbReference type="OrthoDB" id="2489132at2"/>
<evidence type="ECO:0000256" key="10">
    <source>
        <dbReference type="SAM" id="Phobius"/>
    </source>
</evidence>
<dbReference type="Pfam" id="PF00672">
    <property type="entry name" value="HAMP"/>
    <property type="match status" value="1"/>
</dbReference>
<dbReference type="CDD" id="cd06225">
    <property type="entry name" value="HAMP"/>
    <property type="match status" value="1"/>
</dbReference>
<keyword evidence="5 10" id="KW-1133">Transmembrane helix</keyword>
<feature type="domain" description="HAMP" evidence="12">
    <location>
        <begin position="306"/>
        <end position="360"/>
    </location>
</feature>
<dbReference type="EMBL" id="QKRX01000002">
    <property type="protein sequence ID" value="RAU19396.1"/>
    <property type="molecule type" value="Genomic_DNA"/>
</dbReference>
<dbReference type="Gene3D" id="1.10.287.950">
    <property type="entry name" value="Methyl-accepting chemotaxis protein"/>
    <property type="match status" value="1"/>
</dbReference>
<dbReference type="CDD" id="cd12914">
    <property type="entry name" value="PDC1_DGC_like"/>
    <property type="match status" value="1"/>
</dbReference>
<dbReference type="SUPFAM" id="SSF103190">
    <property type="entry name" value="Sensory domain-like"/>
    <property type="match status" value="1"/>
</dbReference>
<dbReference type="PANTHER" id="PTHR32089:SF112">
    <property type="entry name" value="LYSOZYME-LIKE PROTEIN-RELATED"/>
    <property type="match status" value="1"/>
</dbReference>
<evidence type="ECO:0000256" key="1">
    <source>
        <dbReference type="ARBA" id="ARBA00004651"/>
    </source>
</evidence>
<dbReference type="InterPro" id="IPR004089">
    <property type="entry name" value="MCPsignal_dom"/>
</dbReference>
<keyword evidence="3" id="KW-0145">Chemotaxis</keyword>
<dbReference type="AlphaFoldDB" id="A0A364NQQ0"/>
<dbReference type="SUPFAM" id="SSF58104">
    <property type="entry name" value="Methyl-accepting chemotaxis protein (MCP) signaling domain"/>
    <property type="match status" value="1"/>
</dbReference>
<evidence type="ECO:0000256" key="8">
    <source>
        <dbReference type="ARBA" id="ARBA00029447"/>
    </source>
</evidence>
<comment type="caution">
    <text evidence="13">The sequence shown here is derived from an EMBL/GenBank/DDBJ whole genome shotgun (WGS) entry which is preliminary data.</text>
</comment>
<evidence type="ECO:0000256" key="7">
    <source>
        <dbReference type="ARBA" id="ARBA00023224"/>
    </source>
</evidence>
<dbReference type="PROSITE" id="PS50885">
    <property type="entry name" value="HAMP"/>
    <property type="match status" value="1"/>
</dbReference>
<gene>
    <name evidence="13" type="ORF">DN062_03835</name>
</gene>
<dbReference type="GO" id="GO:0004888">
    <property type="term" value="F:transmembrane signaling receptor activity"/>
    <property type="evidence" value="ECO:0007669"/>
    <property type="project" value="InterPro"/>
</dbReference>
<evidence type="ECO:0000256" key="2">
    <source>
        <dbReference type="ARBA" id="ARBA00022475"/>
    </source>
</evidence>
<organism evidence="13 14">
    <name type="scientific">Nitrincola tibetensis</name>
    <dbReference type="NCBI Taxonomy" id="2219697"/>
    <lineage>
        <taxon>Bacteria</taxon>
        <taxon>Pseudomonadati</taxon>
        <taxon>Pseudomonadota</taxon>
        <taxon>Gammaproteobacteria</taxon>
        <taxon>Oceanospirillales</taxon>
        <taxon>Oceanospirillaceae</taxon>
        <taxon>Nitrincola</taxon>
    </lineage>
</organism>
<evidence type="ECO:0000259" key="12">
    <source>
        <dbReference type="PROSITE" id="PS50885"/>
    </source>
</evidence>
<accession>A0A364NQQ0</accession>
<proteinExistence type="inferred from homology"/>